<name>A0AAC9NJT9_VIRHA</name>
<accession>A0AAC9NJT9</accession>
<gene>
    <name evidence="1" type="ORF">BME96_00950</name>
</gene>
<dbReference type="KEGG" id="vhl:BME96_00950"/>
<organism evidence="1 2">
    <name type="scientific">Virgibacillus halodenitrificans</name>
    <name type="common">Bacillus halodenitrificans</name>
    <dbReference type="NCBI Taxonomy" id="1482"/>
    <lineage>
        <taxon>Bacteria</taxon>
        <taxon>Bacillati</taxon>
        <taxon>Bacillota</taxon>
        <taxon>Bacilli</taxon>
        <taxon>Bacillales</taxon>
        <taxon>Bacillaceae</taxon>
        <taxon>Virgibacillus</taxon>
    </lineage>
</organism>
<proteinExistence type="predicted"/>
<dbReference type="AlphaFoldDB" id="A0AAC9NJT9"/>
<protein>
    <submittedName>
        <fullName evidence="1">Uncharacterized protein</fullName>
    </submittedName>
</protein>
<reference evidence="1 2" key="1">
    <citation type="submission" date="2016-11" db="EMBL/GenBank/DDBJ databases">
        <title>Complete genome sequencing of Virgibacillus halodenitrificans PDB-F2.</title>
        <authorList>
            <person name="Sun Z."/>
            <person name="Zhou Y."/>
            <person name="Li H."/>
        </authorList>
    </citation>
    <scope>NUCLEOTIDE SEQUENCE [LARGE SCALE GENOMIC DNA]</scope>
    <source>
        <strain evidence="1 2">PDB-F2</strain>
    </source>
</reference>
<dbReference type="Proteomes" id="UP000182945">
    <property type="component" value="Chromosome"/>
</dbReference>
<dbReference type="EMBL" id="CP017962">
    <property type="protein sequence ID" value="APC46856.1"/>
    <property type="molecule type" value="Genomic_DNA"/>
</dbReference>
<sequence length="155" mass="17361">MKVPCAKTRIPFGSIGSVVCGWVDGVEQLGKGVVIVGLFKKPVPVGLPSYLQLLKKDGFYRLANICPGTYYLIAVSMAKSKHTTNREIFHNSLYARWEEPFNFDQGVHIREGIDLALRPGRNTDPPVLVSLSLLIKKYIQQHNSGEMSVNEIRYN</sequence>
<evidence type="ECO:0000313" key="1">
    <source>
        <dbReference type="EMBL" id="APC46856.1"/>
    </source>
</evidence>
<evidence type="ECO:0000313" key="2">
    <source>
        <dbReference type="Proteomes" id="UP000182945"/>
    </source>
</evidence>